<accession>A0A0K9XMV6</accession>
<organism evidence="3 4">
    <name type="scientific">Streptomyces caatingaensis</name>
    <dbReference type="NCBI Taxonomy" id="1678637"/>
    <lineage>
        <taxon>Bacteria</taxon>
        <taxon>Bacillati</taxon>
        <taxon>Actinomycetota</taxon>
        <taxon>Actinomycetes</taxon>
        <taxon>Kitasatosporales</taxon>
        <taxon>Streptomycetaceae</taxon>
        <taxon>Streptomyces</taxon>
    </lineage>
</organism>
<comment type="caution">
    <text evidence="3">The sequence shown here is derived from an EMBL/GenBank/DDBJ whole genome shotgun (WGS) entry which is preliminary data.</text>
</comment>
<dbReference type="InterPro" id="IPR029068">
    <property type="entry name" value="Glyas_Bleomycin-R_OHBP_Dase"/>
</dbReference>
<feature type="compositionally biased region" description="Basic and acidic residues" evidence="1">
    <location>
        <begin position="253"/>
        <end position="264"/>
    </location>
</feature>
<dbReference type="CDD" id="cd07247">
    <property type="entry name" value="SgaA_N_like"/>
    <property type="match status" value="1"/>
</dbReference>
<evidence type="ECO:0000313" key="4">
    <source>
        <dbReference type="Proteomes" id="UP000037288"/>
    </source>
</evidence>
<dbReference type="Pfam" id="PF00903">
    <property type="entry name" value="Glyoxalase"/>
    <property type="match status" value="1"/>
</dbReference>
<dbReference type="Proteomes" id="UP000037288">
    <property type="component" value="Unassembled WGS sequence"/>
</dbReference>
<dbReference type="EMBL" id="LFXA01000002">
    <property type="protein sequence ID" value="KNB54027.1"/>
    <property type="molecule type" value="Genomic_DNA"/>
</dbReference>
<dbReference type="OrthoDB" id="9793039at2"/>
<feature type="region of interest" description="Disordered" evidence="1">
    <location>
        <begin position="242"/>
        <end position="279"/>
    </location>
</feature>
<sequence>MSFISPGQVVWFEIGTGTTDPDAVTGFYGPLLGWNFEIDPDSSVDGRTYTRILAPGAPWPMGAIQQGDTGDEAVNLSILSADVHADVERLTGLGATVVVPATQVADVTVFARLADPRGNLFSLFSRSASRRFEERIAGTDAYMRQTARTPEPGAMGRFEIGTADVRETTDFYRAAFGWRFERDGTAGGTPYFNVFGPGARWPSGGLWDHGRDDAGGADHVMPCFLVTDVAATTHAARRLGGRAELGPCSRPDGTVHARLTDPRGNRFGLFSPPARPAAG</sequence>
<dbReference type="SUPFAM" id="SSF54593">
    <property type="entry name" value="Glyoxalase/Bleomycin resistance protein/Dihydroxybiphenyl dioxygenase"/>
    <property type="match status" value="2"/>
</dbReference>
<evidence type="ECO:0000259" key="2">
    <source>
        <dbReference type="PROSITE" id="PS51819"/>
    </source>
</evidence>
<dbReference type="InterPro" id="IPR052164">
    <property type="entry name" value="Anthracycline_SecMetBiosynth"/>
</dbReference>
<reference evidence="4" key="1">
    <citation type="submission" date="2015-07" db="EMBL/GenBank/DDBJ databases">
        <title>Draft genome sequence of Streptomyces sp. CMAA 1322, a bacterium isolated from Caatinga biome, from dry forest semiarid of Brazil.</title>
        <authorList>
            <person name="Santos S.N."/>
            <person name="Gacesa R."/>
            <person name="Taketani R.G."/>
            <person name="Long P.F."/>
            <person name="Melo I.S."/>
        </authorList>
    </citation>
    <scope>NUCLEOTIDE SEQUENCE [LARGE SCALE GENOMIC DNA]</scope>
    <source>
        <strain evidence="4">CMAA 1322</strain>
    </source>
</reference>
<dbReference type="Pfam" id="PF18029">
    <property type="entry name" value="Glyoxalase_6"/>
    <property type="match status" value="1"/>
</dbReference>
<dbReference type="PROSITE" id="PS51819">
    <property type="entry name" value="VOC"/>
    <property type="match status" value="2"/>
</dbReference>
<proteinExistence type="predicted"/>
<dbReference type="PANTHER" id="PTHR33993">
    <property type="entry name" value="GLYOXALASE-RELATED"/>
    <property type="match status" value="1"/>
</dbReference>
<evidence type="ECO:0000256" key="1">
    <source>
        <dbReference type="SAM" id="MobiDB-lite"/>
    </source>
</evidence>
<dbReference type="InterPro" id="IPR037523">
    <property type="entry name" value="VOC_core"/>
</dbReference>
<gene>
    <name evidence="3" type="ORF">AC230_05625</name>
</gene>
<protein>
    <submittedName>
        <fullName evidence="3">Hydroxylase</fullName>
    </submittedName>
</protein>
<feature type="domain" description="VOC" evidence="2">
    <location>
        <begin position="154"/>
        <end position="272"/>
    </location>
</feature>
<name>A0A0K9XMV6_9ACTN</name>
<dbReference type="STRING" id="1678637.AC230_05625"/>
<dbReference type="AlphaFoldDB" id="A0A0K9XMV6"/>
<dbReference type="InterPro" id="IPR004360">
    <property type="entry name" value="Glyas_Fos-R_dOase_dom"/>
</dbReference>
<dbReference type="InterPro" id="IPR041581">
    <property type="entry name" value="Glyoxalase_6"/>
</dbReference>
<dbReference type="RefSeq" id="WP_049714768.1">
    <property type="nucleotide sequence ID" value="NZ_LFXA01000002.1"/>
</dbReference>
<dbReference type="PATRIC" id="fig|1678637.3.peg.1219"/>
<feature type="domain" description="VOC" evidence="2">
    <location>
        <begin position="8"/>
        <end position="126"/>
    </location>
</feature>
<dbReference type="Gene3D" id="3.10.180.10">
    <property type="entry name" value="2,3-Dihydroxybiphenyl 1,2-Dioxygenase, domain 1"/>
    <property type="match status" value="2"/>
</dbReference>
<dbReference type="PANTHER" id="PTHR33993:SF14">
    <property type="entry name" value="GB|AAF24581.1"/>
    <property type="match status" value="1"/>
</dbReference>
<keyword evidence="4" id="KW-1185">Reference proteome</keyword>
<evidence type="ECO:0000313" key="3">
    <source>
        <dbReference type="EMBL" id="KNB54027.1"/>
    </source>
</evidence>